<name>A0A4Y2NXL6_ARAVE</name>
<proteinExistence type="predicted"/>
<accession>A0A4Y2NXL6</accession>
<organism evidence="1 3">
    <name type="scientific">Araneus ventricosus</name>
    <name type="common">Orbweaver spider</name>
    <name type="synonym">Epeira ventricosa</name>
    <dbReference type="NCBI Taxonomy" id="182803"/>
    <lineage>
        <taxon>Eukaryota</taxon>
        <taxon>Metazoa</taxon>
        <taxon>Ecdysozoa</taxon>
        <taxon>Arthropoda</taxon>
        <taxon>Chelicerata</taxon>
        <taxon>Arachnida</taxon>
        <taxon>Araneae</taxon>
        <taxon>Araneomorphae</taxon>
        <taxon>Entelegynae</taxon>
        <taxon>Araneoidea</taxon>
        <taxon>Araneidae</taxon>
        <taxon>Araneus</taxon>
    </lineage>
</organism>
<gene>
    <name evidence="2" type="ORF">AVEN_180040_1</name>
    <name evidence="1" type="ORF">AVEN_193802_1</name>
</gene>
<dbReference type="EMBL" id="BGPR01130336">
    <property type="protein sequence ID" value="GBN44365.1"/>
    <property type="molecule type" value="Genomic_DNA"/>
</dbReference>
<protein>
    <submittedName>
        <fullName evidence="1">Uncharacterized protein</fullName>
    </submittedName>
</protein>
<evidence type="ECO:0000313" key="3">
    <source>
        <dbReference type="Proteomes" id="UP000499080"/>
    </source>
</evidence>
<keyword evidence="3" id="KW-1185">Reference proteome</keyword>
<comment type="caution">
    <text evidence="1">The sequence shown here is derived from an EMBL/GenBank/DDBJ whole genome shotgun (WGS) entry which is preliminary data.</text>
</comment>
<sequence>MGKIKSQTIKNSWHNILTTIDLKENNKKKENQEHFEIKNAVLKLPGCEEATDNCVEEWLYGDEEITDDETEKIIYHAEGTAALDIALRYIEQQPDALPHNQGRPKGGANGATAQGPAPDFAKFIKKFFILFKSSFNQLLYGKRHKILIIFLKRNILQFFSGFENFLQRSVKKVIGGSSGLESNNSLCYLEAHVFPIPAQSKR</sequence>
<reference evidence="1 3" key="1">
    <citation type="journal article" date="2019" name="Sci. Rep.">
        <title>Orb-weaving spider Araneus ventricosus genome elucidates the spidroin gene catalogue.</title>
        <authorList>
            <person name="Kono N."/>
            <person name="Nakamura H."/>
            <person name="Ohtoshi R."/>
            <person name="Moran D.A.P."/>
            <person name="Shinohara A."/>
            <person name="Yoshida Y."/>
            <person name="Fujiwara M."/>
            <person name="Mori M."/>
            <person name="Tomita M."/>
            <person name="Arakawa K."/>
        </authorList>
    </citation>
    <scope>NUCLEOTIDE SEQUENCE [LARGE SCALE GENOMIC DNA]</scope>
</reference>
<dbReference type="Proteomes" id="UP000499080">
    <property type="component" value="Unassembled WGS sequence"/>
</dbReference>
<dbReference type="EMBL" id="BGPR01130368">
    <property type="protein sequence ID" value="GBN44440.1"/>
    <property type="molecule type" value="Genomic_DNA"/>
</dbReference>
<evidence type="ECO:0000313" key="1">
    <source>
        <dbReference type="EMBL" id="GBN44365.1"/>
    </source>
</evidence>
<dbReference type="AlphaFoldDB" id="A0A4Y2NXL6"/>
<evidence type="ECO:0000313" key="2">
    <source>
        <dbReference type="EMBL" id="GBN44440.1"/>
    </source>
</evidence>